<feature type="transmembrane region" description="Helical" evidence="1">
    <location>
        <begin position="12"/>
        <end position="33"/>
    </location>
</feature>
<evidence type="ECO:0000256" key="1">
    <source>
        <dbReference type="SAM" id="Phobius"/>
    </source>
</evidence>
<keyword evidence="1" id="KW-0472">Membrane</keyword>
<gene>
    <name evidence="2" type="ORF">AAM4_1569</name>
</gene>
<name>A0A1L7RBX7_9ACTO</name>
<accession>A0A1L7RBX7</accession>
<sequence length="62" mass="6241">MREEEESPFARRSFVAAAVLMAALVAGGVWLLLGSRGDDLSAGQSATAASVESSAASVDGDV</sequence>
<reference evidence="2" key="1">
    <citation type="submission" date="2014-07" db="EMBL/GenBank/DDBJ databases">
        <authorList>
            <person name="Zhang J.E."/>
            <person name="Yang H."/>
            <person name="Guo J."/>
            <person name="Deng Z."/>
            <person name="Luo H."/>
            <person name="Luo M."/>
            <person name="Zhao B."/>
        </authorList>
    </citation>
    <scope>NUCLEOTIDE SEQUENCE</scope>
    <source>
        <strain evidence="2">AM4</strain>
    </source>
</reference>
<keyword evidence="1" id="KW-0812">Transmembrane</keyword>
<dbReference type="RefSeq" id="WP_210580241.1">
    <property type="nucleotide sequence ID" value="NZ_LK995505.1"/>
</dbReference>
<evidence type="ECO:0000313" key="2">
    <source>
        <dbReference type="EMBL" id="CED91401.1"/>
    </source>
</evidence>
<keyword evidence="1" id="KW-1133">Transmembrane helix</keyword>
<dbReference type="AlphaFoldDB" id="A0A1L7RBX7"/>
<feature type="non-terminal residue" evidence="2">
    <location>
        <position position="62"/>
    </location>
</feature>
<dbReference type="EMBL" id="LK995505">
    <property type="protein sequence ID" value="CED91401.1"/>
    <property type="molecule type" value="Genomic_DNA"/>
</dbReference>
<organism evidence="2">
    <name type="scientific">Actinomyces succiniciruminis</name>
    <dbReference type="NCBI Taxonomy" id="1522002"/>
    <lineage>
        <taxon>Bacteria</taxon>
        <taxon>Bacillati</taxon>
        <taxon>Actinomycetota</taxon>
        <taxon>Actinomycetes</taxon>
        <taxon>Actinomycetales</taxon>
        <taxon>Actinomycetaceae</taxon>
        <taxon>Actinomyces</taxon>
    </lineage>
</organism>
<protein>
    <submittedName>
        <fullName evidence="2">Uncharacterized protein</fullName>
    </submittedName>
</protein>
<proteinExistence type="predicted"/>